<dbReference type="SUPFAM" id="SSF47188">
    <property type="entry name" value="Hemerythrin-like"/>
    <property type="match status" value="1"/>
</dbReference>
<dbReference type="GO" id="GO:0046872">
    <property type="term" value="F:metal ion binding"/>
    <property type="evidence" value="ECO:0007669"/>
    <property type="project" value="UniProtKB-KW"/>
</dbReference>
<comment type="caution">
    <text evidence="5">The sequence shown here is derived from an EMBL/GenBank/DDBJ whole genome shotgun (WGS) entry which is preliminary data.</text>
</comment>
<proteinExistence type="inferred from homology"/>
<dbReference type="NCBIfam" id="NF002007">
    <property type="entry name" value="PRK00808.1"/>
    <property type="match status" value="1"/>
</dbReference>
<accession>A0A1J5S9H1</accession>
<sequence length="141" mass="16452">MSFFSWNDKFSMGVEVIDHDHRILVDLIDQLHEAFVNGNLDETVTPVLDTLVDYTRFHFAREEELMAKAGYPALTQHQEVHRTLRRQVEEIQERVQGGTKMGNELLAFLQDWLYFHILEQDRAYSPYMAALFPAGQDHSGR</sequence>
<organism evidence="5">
    <name type="scientific">mine drainage metagenome</name>
    <dbReference type="NCBI Taxonomy" id="410659"/>
    <lineage>
        <taxon>unclassified sequences</taxon>
        <taxon>metagenomes</taxon>
        <taxon>ecological metagenomes</taxon>
    </lineage>
</organism>
<keyword evidence="3" id="KW-0408">Iron</keyword>
<evidence type="ECO:0000259" key="4">
    <source>
        <dbReference type="Pfam" id="PF01814"/>
    </source>
</evidence>
<dbReference type="EMBL" id="MLJW01000119">
    <property type="protein sequence ID" value="OIQ98403.1"/>
    <property type="molecule type" value="Genomic_DNA"/>
</dbReference>
<evidence type="ECO:0000256" key="2">
    <source>
        <dbReference type="ARBA" id="ARBA00022723"/>
    </source>
</evidence>
<keyword evidence="2" id="KW-0479">Metal-binding</keyword>
<feature type="domain" description="Hemerythrin-like" evidence="4">
    <location>
        <begin position="13"/>
        <end position="126"/>
    </location>
</feature>
<dbReference type="AlphaFoldDB" id="A0A1J5S9H1"/>
<dbReference type="PANTHER" id="PTHR37164">
    <property type="entry name" value="BACTERIOHEMERYTHRIN"/>
    <property type="match status" value="1"/>
</dbReference>
<comment type="similarity">
    <text evidence="1">Belongs to the hemerythrin family.</text>
</comment>
<name>A0A1J5S9H1_9ZZZZ</name>
<dbReference type="PANTHER" id="PTHR37164:SF1">
    <property type="entry name" value="BACTERIOHEMERYTHRIN"/>
    <property type="match status" value="1"/>
</dbReference>
<dbReference type="Gene3D" id="1.20.120.50">
    <property type="entry name" value="Hemerythrin-like"/>
    <property type="match status" value="1"/>
</dbReference>
<dbReference type="InterPro" id="IPR050669">
    <property type="entry name" value="Hemerythrin"/>
</dbReference>
<dbReference type="CDD" id="cd12107">
    <property type="entry name" value="Hemerythrin"/>
    <property type="match status" value="1"/>
</dbReference>
<dbReference type="InterPro" id="IPR016131">
    <property type="entry name" value="Haemerythrin_Fe_BS"/>
</dbReference>
<dbReference type="InterPro" id="IPR012312">
    <property type="entry name" value="Hemerythrin-like"/>
</dbReference>
<evidence type="ECO:0000256" key="1">
    <source>
        <dbReference type="ARBA" id="ARBA00010587"/>
    </source>
</evidence>
<dbReference type="InterPro" id="IPR012827">
    <property type="entry name" value="Hemerythrin_metal-bd"/>
</dbReference>
<evidence type="ECO:0000313" key="5">
    <source>
        <dbReference type="EMBL" id="OIQ98403.1"/>
    </source>
</evidence>
<dbReference type="Pfam" id="PF01814">
    <property type="entry name" value="Hemerythrin"/>
    <property type="match status" value="1"/>
</dbReference>
<dbReference type="NCBIfam" id="NF033749">
    <property type="entry name" value="bact_hemeryth"/>
    <property type="match status" value="1"/>
</dbReference>
<protein>
    <submittedName>
        <fullName evidence="5">Bacteriohemerythrin</fullName>
    </submittedName>
</protein>
<dbReference type="InterPro" id="IPR035938">
    <property type="entry name" value="Hemerythrin-like_sf"/>
</dbReference>
<dbReference type="NCBIfam" id="TIGR02481">
    <property type="entry name" value="hemeryth_dom"/>
    <property type="match status" value="1"/>
</dbReference>
<gene>
    <name evidence="5" type="ORF">GALL_195280</name>
</gene>
<reference evidence="5" key="1">
    <citation type="submission" date="2016-10" db="EMBL/GenBank/DDBJ databases">
        <title>Sequence of Gallionella enrichment culture.</title>
        <authorList>
            <person name="Poehlein A."/>
            <person name="Muehling M."/>
            <person name="Daniel R."/>
        </authorList>
    </citation>
    <scope>NUCLEOTIDE SEQUENCE</scope>
</reference>
<evidence type="ECO:0000256" key="3">
    <source>
        <dbReference type="ARBA" id="ARBA00023004"/>
    </source>
</evidence>
<dbReference type="PROSITE" id="PS00550">
    <property type="entry name" value="HEMERYTHRINS"/>
    <property type="match status" value="1"/>
</dbReference>